<name>B8LRU3_PICSI</name>
<dbReference type="AlphaFoldDB" id="B8LRU3"/>
<evidence type="ECO:0000313" key="1">
    <source>
        <dbReference type="EMBL" id="ABR18373.1"/>
    </source>
</evidence>
<sequence>MYIMYKQLYYSLTNTNGVFSSFLAGLEHPNPPILGILLYTRYSSSF</sequence>
<accession>B8LRU3</accession>
<reference evidence="1" key="1">
    <citation type="submission" date="2007-06" db="EMBL/GenBank/DDBJ databases">
        <title>Full length cDNA sequences from Sitka Spruce (Picea sitchensis).</title>
        <authorList>
            <person name="Ralph S.G."/>
            <person name="Chun H.E."/>
            <person name="Liao N."/>
            <person name="Ali J."/>
            <person name="Reid K."/>
            <person name="Kolosova N."/>
            <person name="Cooper N."/>
            <person name="Cullis C."/>
            <person name="Jancsik S."/>
            <person name="Moore R."/>
            <person name="Mayo M."/>
            <person name="Wagner S."/>
            <person name="Holt R.A."/>
            <person name="Jones S.J.M."/>
            <person name="Marra M.A."/>
            <person name="Ritland C.E."/>
            <person name="Ritland K."/>
            <person name="Bohlmann J."/>
        </authorList>
    </citation>
    <scope>NUCLEOTIDE SEQUENCE</scope>
    <source>
        <tissue evidence="1">Bark</tissue>
    </source>
</reference>
<proteinExistence type="evidence at transcript level"/>
<organism evidence="1">
    <name type="scientific">Picea sitchensis</name>
    <name type="common">Sitka spruce</name>
    <name type="synonym">Pinus sitchensis</name>
    <dbReference type="NCBI Taxonomy" id="3332"/>
    <lineage>
        <taxon>Eukaryota</taxon>
        <taxon>Viridiplantae</taxon>
        <taxon>Streptophyta</taxon>
        <taxon>Embryophyta</taxon>
        <taxon>Tracheophyta</taxon>
        <taxon>Spermatophyta</taxon>
        <taxon>Pinopsida</taxon>
        <taxon>Pinidae</taxon>
        <taxon>Conifers I</taxon>
        <taxon>Pinales</taxon>
        <taxon>Pinaceae</taxon>
        <taxon>Picea</taxon>
    </lineage>
</organism>
<dbReference type="EMBL" id="EF678638">
    <property type="protein sequence ID" value="ABR18373.1"/>
    <property type="molecule type" value="mRNA"/>
</dbReference>
<protein>
    <submittedName>
        <fullName evidence="1">Uncharacterized protein</fullName>
    </submittedName>
</protein>